<reference evidence="2" key="1">
    <citation type="submission" date="2022-11" db="UniProtKB">
        <authorList>
            <consortium name="WormBaseParasite"/>
        </authorList>
    </citation>
    <scope>IDENTIFICATION</scope>
</reference>
<name>A0AC34QQI1_9BILA</name>
<sequence length="629" mass="70600">MIELFAIFGKGGLVLWYFSEGSQLFKDAVNDLINNVLLQERNVSLFQHEGMTIKYKLDNELDIIVLVVYQSIIQLSYADKLLNEVQLRFRDMYKNVLDEKRYFASGPRIFNAFNAEFNKIYNSMNMLTNVQNDAKKPRTFQESEKSKKTVASLIEQPAGGKPKEKVKESTNKQAKKIEPKIEKTPETSPPNSPYSGRSGSEEDEEILRNRENFMKKKGKTVKTKEEKSPIPKEPVKKGKQARAWVHGGKVDAKSLDFTEDDEGIQENPEEAKFVEEQRQFVGKCAGDVKDLETEEFEIEEDDEEEEDYDEQHKTGKGWFTSLKSLVGNKQLTNQDIAPVLEKLESTLTSKNVAAEPARKICESVASKLEGKVIGTFSRVTTIVKDAMRESLVQLLTPKRRVDILRDIKQAKSEKRPYVIVFCGVNGVGKSTNLAKITFWLNENGNRVLIAAGDTFRAGAVEQLRTHTRHLNSLHPNSVQLYEQGYGKDPAGLANAAIQIAQERQIDVVLVDTAGRMQDNEPLMRSLAKLIRLNEPDLVLFVGEALVGNEAVDQLVKFNQALADNTERDAIPRLIDGIVLTKFDTIDDKVGASVSMTYITGQPIVFVGTGQTYSDLKSLNVNAVVNSLLK</sequence>
<evidence type="ECO:0000313" key="1">
    <source>
        <dbReference type="Proteomes" id="UP000887576"/>
    </source>
</evidence>
<organism evidence="1 2">
    <name type="scientific">Panagrolaimus sp. JU765</name>
    <dbReference type="NCBI Taxonomy" id="591449"/>
    <lineage>
        <taxon>Eukaryota</taxon>
        <taxon>Metazoa</taxon>
        <taxon>Ecdysozoa</taxon>
        <taxon>Nematoda</taxon>
        <taxon>Chromadorea</taxon>
        <taxon>Rhabditida</taxon>
        <taxon>Tylenchina</taxon>
        <taxon>Panagrolaimomorpha</taxon>
        <taxon>Panagrolaimoidea</taxon>
        <taxon>Panagrolaimidae</taxon>
        <taxon>Panagrolaimus</taxon>
    </lineage>
</organism>
<dbReference type="Proteomes" id="UP000887576">
    <property type="component" value="Unplaced"/>
</dbReference>
<evidence type="ECO:0000313" key="2">
    <source>
        <dbReference type="WBParaSite" id="JU765_v2.g18360.t1"/>
    </source>
</evidence>
<proteinExistence type="predicted"/>
<protein>
    <submittedName>
        <fullName evidence="2">SRP54-type proteins GTP-binding domain-containing protein</fullName>
    </submittedName>
</protein>
<dbReference type="WBParaSite" id="JU765_v2.g18360.t1">
    <property type="protein sequence ID" value="JU765_v2.g18360.t1"/>
    <property type="gene ID" value="JU765_v2.g18360"/>
</dbReference>
<accession>A0AC34QQI1</accession>